<feature type="compositionally biased region" description="Polar residues" evidence="2">
    <location>
        <begin position="45"/>
        <end position="55"/>
    </location>
</feature>
<dbReference type="AlphaFoldDB" id="A0A1L7X5R3"/>
<reference evidence="4 5" key="1">
    <citation type="submission" date="2016-03" db="EMBL/GenBank/DDBJ databases">
        <authorList>
            <person name="Ploux O."/>
        </authorList>
    </citation>
    <scope>NUCLEOTIDE SEQUENCE [LARGE SCALE GENOMIC DNA]</scope>
    <source>
        <strain evidence="4 5">UAMH 11012</strain>
    </source>
</reference>
<feature type="compositionally biased region" description="Low complexity" evidence="2">
    <location>
        <begin position="8"/>
        <end position="21"/>
    </location>
</feature>
<feature type="zinc finger region" description="C3H1-type" evidence="1">
    <location>
        <begin position="262"/>
        <end position="291"/>
    </location>
</feature>
<dbReference type="Proteomes" id="UP000184330">
    <property type="component" value="Unassembled WGS sequence"/>
</dbReference>
<dbReference type="OrthoDB" id="5355510at2759"/>
<feature type="compositionally biased region" description="Polar residues" evidence="2">
    <location>
        <begin position="327"/>
        <end position="349"/>
    </location>
</feature>
<keyword evidence="5" id="KW-1185">Reference proteome</keyword>
<organism evidence="4 5">
    <name type="scientific">Phialocephala subalpina</name>
    <dbReference type="NCBI Taxonomy" id="576137"/>
    <lineage>
        <taxon>Eukaryota</taxon>
        <taxon>Fungi</taxon>
        <taxon>Dikarya</taxon>
        <taxon>Ascomycota</taxon>
        <taxon>Pezizomycotina</taxon>
        <taxon>Leotiomycetes</taxon>
        <taxon>Helotiales</taxon>
        <taxon>Mollisiaceae</taxon>
        <taxon>Phialocephala</taxon>
        <taxon>Phialocephala fortinii species complex</taxon>
    </lineage>
</organism>
<dbReference type="EMBL" id="FJOG01000016">
    <property type="protein sequence ID" value="CZR60341.1"/>
    <property type="molecule type" value="Genomic_DNA"/>
</dbReference>
<keyword evidence="1" id="KW-0862">Zinc</keyword>
<feature type="domain" description="C3H1-type" evidence="3">
    <location>
        <begin position="262"/>
        <end position="291"/>
    </location>
</feature>
<dbReference type="STRING" id="576137.A0A1L7X5R3"/>
<feature type="compositionally biased region" description="Polar residues" evidence="2">
    <location>
        <begin position="70"/>
        <end position="83"/>
    </location>
</feature>
<accession>A0A1L7X5R3</accession>
<protein>
    <recommendedName>
        <fullName evidence="3">C3H1-type domain-containing protein</fullName>
    </recommendedName>
</protein>
<sequence length="418" mass="45780">MSAKEESIASSPDIPNISNSSVDIEMACPLTSIEERSNRSRSSSPITEKMSSFQSARERTERLGNRPANAGSNQAGSGHTNNSWREETPGPNGPPTSYPYYQPQYDPNAPMMGGHYVPARPRGNSVMMMGENSVPLSTVSPGSVWPTEAQLTASYGYGIRREDGSITRLYAADELPGAHNLPPRQGPEGLIVVPPPRQASPSQRMGAEVMIPSEVVQQLSTQRPYRPEYNYPYDATQMHIDSIVAHSTRSAPSNSVSPPPRRREKIYCDKWIHEGVCAFTQMGCKYKHEMPTDKATQLSLGLNHGLPNWYRRAYAVPTPHDEPRSPQAISSPPSHTRTQGSWRSRNQAQLEAAPLTGNSTSDNGDQSGGSSGRRSYGPIAPPASSRASSSNNPYSALKIEEGEDEEEDDTVTWRGRRN</sequence>
<evidence type="ECO:0000313" key="5">
    <source>
        <dbReference type="Proteomes" id="UP000184330"/>
    </source>
</evidence>
<proteinExistence type="predicted"/>
<dbReference type="GO" id="GO:0008270">
    <property type="term" value="F:zinc ion binding"/>
    <property type="evidence" value="ECO:0007669"/>
    <property type="project" value="UniProtKB-KW"/>
</dbReference>
<evidence type="ECO:0000259" key="3">
    <source>
        <dbReference type="PROSITE" id="PS50103"/>
    </source>
</evidence>
<name>A0A1L7X5R3_9HELO</name>
<feature type="region of interest" description="Disordered" evidence="2">
    <location>
        <begin position="316"/>
        <end position="418"/>
    </location>
</feature>
<gene>
    <name evidence="4" type="ORF">PAC_10237</name>
</gene>
<dbReference type="InterPro" id="IPR000571">
    <property type="entry name" value="Znf_CCCH"/>
</dbReference>
<evidence type="ECO:0000256" key="1">
    <source>
        <dbReference type="PROSITE-ProRule" id="PRU00723"/>
    </source>
</evidence>
<feature type="compositionally biased region" description="Acidic residues" evidence="2">
    <location>
        <begin position="401"/>
        <end position="410"/>
    </location>
</feature>
<keyword evidence="1" id="KW-0479">Metal-binding</keyword>
<evidence type="ECO:0000256" key="2">
    <source>
        <dbReference type="SAM" id="MobiDB-lite"/>
    </source>
</evidence>
<feature type="region of interest" description="Disordered" evidence="2">
    <location>
        <begin position="1"/>
        <end position="104"/>
    </location>
</feature>
<keyword evidence="1" id="KW-0863">Zinc-finger</keyword>
<dbReference type="PROSITE" id="PS50103">
    <property type="entry name" value="ZF_C3H1"/>
    <property type="match status" value="1"/>
</dbReference>
<evidence type="ECO:0000313" key="4">
    <source>
        <dbReference type="EMBL" id="CZR60341.1"/>
    </source>
</evidence>
<feature type="compositionally biased region" description="Low complexity" evidence="2">
    <location>
        <begin position="372"/>
        <end position="396"/>
    </location>
</feature>